<evidence type="ECO:0000313" key="3">
    <source>
        <dbReference type="Proteomes" id="UP000054018"/>
    </source>
</evidence>
<keyword evidence="3" id="KW-1185">Reference proteome</keyword>
<dbReference type="AlphaFoldDB" id="A0A0C9YWP8"/>
<reference evidence="2 3" key="1">
    <citation type="submission" date="2014-04" db="EMBL/GenBank/DDBJ databases">
        <authorList>
            <consortium name="DOE Joint Genome Institute"/>
            <person name="Kuo A."/>
            <person name="Kohler A."/>
            <person name="Costa M.D."/>
            <person name="Nagy L.G."/>
            <person name="Floudas D."/>
            <person name="Copeland A."/>
            <person name="Barry K.W."/>
            <person name="Cichocki N."/>
            <person name="Veneault-Fourrey C."/>
            <person name="LaButti K."/>
            <person name="Lindquist E.A."/>
            <person name="Lipzen A."/>
            <person name="Lundell T."/>
            <person name="Morin E."/>
            <person name="Murat C."/>
            <person name="Sun H."/>
            <person name="Tunlid A."/>
            <person name="Henrissat B."/>
            <person name="Grigoriev I.V."/>
            <person name="Hibbett D.S."/>
            <person name="Martin F."/>
            <person name="Nordberg H.P."/>
            <person name="Cantor M.N."/>
            <person name="Hua S.X."/>
        </authorList>
    </citation>
    <scope>NUCLEOTIDE SEQUENCE [LARGE SCALE GENOMIC DNA]</scope>
    <source>
        <strain evidence="2 3">441</strain>
    </source>
</reference>
<dbReference type="EMBL" id="KN834093">
    <property type="protein sequence ID" value="KIK12323.1"/>
    <property type="molecule type" value="Genomic_DNA"/>
</dbReference>
<accession>A0A0C9YWP8</accession>
<sequence>MQTDTTTSTTPPSKQTKTQHASSGQGPQHSGSGVNKKFINSDLPLGATNNNAWQCLFISALAYFTAGYDNLWTIPGDKLQHVLQEIWDTMYWDKIMYMVVIGGSVYSLAKQGLSNWCARFAAAAIAVITTFFTHDVDFEDLMLHMKFTNAMLKKNQFLFGQNRGTDNKMWTGLWQVPFILQTFAHHFNFIQGHADISTLYNNFSGPHTVLMLTPATVCQTLSLVTEGHMSFKMTQPGNVWTAIIPKGGQFKFGKAVWGMMTRCYLEPIKELSDEQFGLIMEDTQKFMKKVMAPTASALESVGEDEFDDLFTFW</sequence>
<name>A0A0C9YWP8_9AGAM</name>
<evidence type="ECO:0000256" key="1">
    <source>
        <dbReference type="SAM" id="MobiDB-lite"/>
    </source>
</evidence>
<organism evidence="2 3">
    <name type="scientific">Pisolithus microcarpus 441</name>
    <dbReference type="NCBI Taxonomy" id="765257"/>
    <lineage>
        <taxon>Eukaryota</taxon>
        <taxon>Fungi</taxon>
        <taxon>Dikarya</taxon>
        <taxon>Basidiomycota</taxon>
        <taxon>Agaricomycotina</taxon>
        <taxon>Agaricomycetes</taxon>
        <taxon>Agaricomycetidae</taxon>
        <taxon>Boletales</taxon>
        <taxon>Sclerodermatineae</taxon>
        <taxon>Pisolithaceae</taxon>
        <taxon>Pisolithus</taxon>
    </lineage>
</organism>
<feature type="region of interest" description="Disordered" evidence="1">
    <location>
        <begin position="1"/>
        <end position="33"/>
    </location>
</feature>
<proteinExistence type="predicted"/>
<dbReference type="OrthoDB" id="3181351at2759"/>
<dbReference type="HOGENOM" id="CLU_032278_2_0_1"/>
<evidence type="ECO:0000313" key="2">
    <source>
        <dbReference type="EMBL" id="KIK12323.1"/>
    </source>
</evidence>
<protein>
    <submittedName>
        <fullName evidence="2">Uncharacterized protein</fullName>
    </submittedName>
</protein>
<reference evidence="3" key="2">
    <citation type="submission" date="2015-01" db="EMBL/GenBank/DDBJ databases">
        <title>Evolutionary Origins and Diversification of the Mycorrhizal Mutualists.</title>
        <authorList>
            <consortium name="DOE Joint Genome Institute"/>
            <consortium name="Mycorrhizal Genomics Consortium"/>
            <person name="Kohler A."/>
            <person name="Kuo A."/>
            <person name="Nagy L.G."/>
            <person name="Floudas D."/>
            <person name="Copeland A."/>
            <person name="Barry K.W."/>
            <person name="Cichocki N."/>
            <person name="Veneault-Fourrey C."/>
            <person name="LaButti K."/>
            <person name="Lindquist E.A."/>
            <person name="Lipzen A."/>
            <person name="Lundell T."/>
            <person name="Morin E."/>
            <person name="Murat C."/>
            <person name="Riley R."/>
            <person name="Ohm R."/>
            <person name="Sun H."/>
            <person name="Tunlid A."/>
            <person name="Henrissat B."/>
            <person name="Grigoriev I.V."/>
            <person name="Hibbett D.S."/>
            <person name="Martin F."/>
        </authorList>
    </citation>
    <scope>NUCLEOTIDE SEQUENCE [LARGE SCALE GENOMIC DNA]</scope>
    <source>
        <strain evidence="3">441</strain>
    </source>
</reference>
<gene>
    <name evidence="2" type="ORF">PISMIDRAFT_121072</name>
</gene>
<dbReference type="Proteomes" id="UP000054018">
    <property type="component" value="Unassembled WGS sequence"/>
</dbReference>